<proteinExistence type="predicted"/>
<dbReference type="SUPFAM" id="SSF57184">
    <property type="entry name" value="Growth factor receptor domain"/>
    <property type="match status" value="1"/>
</dbReference>
<feature type="signal peptide" evidence="1">
    <location>
        <begin position="1"/>
        <end position="23"/>
    </location>
</feature>
<evidence type="ECO:0008006" key="5">
    <source>
        <dbReference type="Google" id="ProtNLM"/>
    </source>
</evidence>
<evidence type="ECO:0000313" key="3">
    <source>
        <dbReference type="EMBL" id="GIX93098.1"/>
    </source>
</evidence>
<name>A0AAV4P9H1_9ARAC</name>
<evidence type="ECO:0000313" key="4">
    <source>
        <dbReference type="Proteomes" id="UP001054837"/>
    </source>
</evidence>
<evidence type="ECO:0000256" key="1">
    <source>
        <dbReference type="SAM" id="SignalP"/>
    </source>
</evidence>
<protein>
    <recommendedName>
        <fullName evidence="5">IGFBP N-terminal domain-containing protein</fullName>
    </recommendedName>
</protein>
<gene>
    <name evidence="2" type="ORF">CDAR_57651</name>
    <name evidence="3" type="ORF">CDAR_57731</name>
</gene>
<dbReference type="Proteomes" id="UP001054837">
    <property type="component" value="Unassembled WGS sequence"/>
</dbReference>
<dbReference type="AlphaFoldDB" id="A0AAV4P9H1"/>
<evidence type="ECO:0000313" key="2">
    <source>
        <dbReference type="EMBL" id="GIX93089.1"/>
    </source>
</evidence>
<comment type="caution">
    <text evidence="3">The sequence shown here is derived from an EMBL/GenBank/DDBJ whole genome shotgun (WGS) entry which is preliminary data.</text>
</comment>
<feature type="chain" id="PRO_5044714446" description="IGFBP N-terminal domain-containing protein" evidence="1">
    <location>
        <begin position="24"/>
        <end position="100"/>
    </location>
</feature>
<organism evidence="3 4">
    <name type="scientific">Caerostris darwini</name>
    <dbReference type="NCBI Taxonomy" id="1538125"/>
    <lineage>
        <taxon>Eukaryota</taxon>
        <taxon>Metazoa</taxon>
        <taxon>Ecdysozoa</taxon>
        <taxon>Arthropoda</taxon>
        <taxon>Chelicerata</taxon>
        <taxon>Arachnida</taxon>
        <taxon>Araneae</taxon>
        <taxon>Araneomorphae</taxon>
        <taxon>Entelegynae</taxon>
        <taxon>Araneoidea</taxon>
        <taxon>Araneidae</taxon>
        <taxon>Caerostris</taxon>
    </lineage>
</organism>
<keyword evidence="1" id="KW-0732">Signal</keyword>
<keyword evidence="4" id="KW-1185">Reference proteome</keyword>
<reference evidence="3 4" key="1">
    <citation type="submission" date="2021-06" db="EMBL/GenBank/DDBJ databases">
        <title>Caerostris darwini draft genome.</title>
        <authorList>
            <person name="Kono N."/>
            <person name="Arakawa K."/>
        </authorList>
    </citation>
    <scope>NUCLEOTIDE SEQUENCE [LARGE SCALE GENOMIC DNA]</scope>
</reference>
<dbReference type="EMBL" id="BPLQ01002454">
    <property type="protein sequence ID" value="GIX93098.1"/>
    <property type="molecule type" value="Genomic_DNA"/>
</dbReference>
<dbReference type="EMBL" id="BPLQ01002454">
    <property type="protein sequence ID" value="GIX93089.1"/>
    <property type="molecule type" value="Genomic_DNA"/>
</dbReference>
<sequence length="100" mass="10879">MKNLVALFALVALISVLVIKVECTSPRNCDAGCQTCVEEDCQCGSYMDQCDCCPICMKCAGETCLTVRGDRCEDGYTCGDPNRSLLEMMNSPATCIEEED</sequence>
<dbReference type="InterPro" id="IPR009030">
    <property type="entry name" value="Growth_fac_rcpt_cys_sf"/>
</dbReference>
<accession>A0AAV4P9H1</accession>